<protein>
    <submittedName>
        <fullName evidence="1">Uncharacterized protein</fullName>
    </submittedName>
</protein>
<proteinExistence type="predicted"/>
<dbReference type="RefSeq" id="WP_126292668.1">
    <property type="nucleotide sequence ID" value="NZ_CP155468.1"/>
</dbReference>
<accession>A0A3S0HPT4</accession>
<reference evidence="1 2" key="1">
    <citation type="submission" date="2018-12" db="EMBL/GenBank/DDBJ databases">
        <authorList>
            <person name="Yu L."/>
        </authorList>
    </citation>
    <scope>NUCLEOTIDE SEQUENCE [LARGE SCALE GENOMIC DNA]</scope>
    <source>
        <strain evidence="1 2">S5H2222</strain>
    </source>
</reference>
<keyword evidence="2" id="KW-1185">Reference proteome</keyword>
<dbReference type="EMBL" id="RXNR01000004">
    <property type="protein sequence ID" value="RTQ95801.1"/>
    <property type="molecule type" value="Genomic_DNA"/>
</dbReference>
<evidence type="ECO:0000313" key="1">
    <source>
        <dbReference type="EMBL" id="RTQ95801.1"/>
    </source>
</evidence>
<gene>
    <name evidence="1" type="ORF">EKG35_02135</name>
</gene>
<comment type="caution">
    <text evidence="1">The sequence shown here is derived from an EMBL/GenBank/DDBJ whole genome shotgun (WGS) entry which is preliminary data.</text>
</comment>
<dbReference type="OrthoDB" id="2850702at2"/>
<sequence>MQVNLNYTGAQSAIASKHRKEIDVFSMAGQTIEVERNGQAVKLTFSDELIDFSSKQLQVSDLYTHEIDENDPFSYKPNDQWLIFSQFLHDEGVFDGKTIEEVNSIENTLQSITDGLDSLSHGGISFFGQIKEELDSHEAQLELGASVAALQLFSEKFLTGETKENFYRLIDQYKVHNQPIVANHQSLQEKFYAVRAKVKGLNANLTSEQANELAITNAYSKQQQPVQAKLQQVEKYQSLFSSIQDHKDINKTVEEAKLMLTEFALQNISKKEKDKTENWLENRTQDTFSRIQNYFMKLM</sequence>
<dbReference type="AlphaFoldDB" id="A0A3S0HPT4"/>
<organism evidence="1 2">
    <name type="scientific">Lysinibacillus telephonicus</name>
    <dbReference type="NCBI Taxonomy" id="1714840"/>
    <lineage>
        <taxon>Bacteria</taxon>
        <taxon>Bacillati</taxon>
        <taxon>Bacillota</taxon>
        <taxon>Bacilli</taxon>
        <taxon>Bacillales</taxon>
        <taxon>Bacillaceae</taxon>
        <taxon>Lysinibacillus</taxon>
    </lineage>
</organism>
<evidence type="ECO:0000313" key="2">
    <source>
        <dbReference type="Proteomes" id="UP000276349"/>
    </source>
</evidence>
<name>A0A3S0HPT4_9BACI</name>
<dbReference type="Proteomes" id="UP000276349">
    <property type="component" value="Unassembled WGS sequence"/>
</dbReference>